<evidence type="ECO:0000256" key="2">
    <source>
        <dbReference type="ARBA" id="ARBA00023125"/>
    </source>
</evidence>
<reference evidence="6" key="1">
    <citation type="journal article" date="2019" name="Int. J. Syst. Evol. Microbiol.">
        <title>The Global Catalogue of Microorganisms (GCM) 10K type strain sequencing project: providing services to taxonomists for standard genome sequencing and annotation.</title>
        <authorList>
            <consortium name="The Broad Institute Genomics Platform"/>
            <consortium name="The Broad Institute Genome Sequencing Center for Infectious Disease"/>
            <person name="Wu L."/>
            <person name="Ma J."/>
        </authorList>
    </citation>
    <scope>NUCLEOTIDE SEQUENCE [LARGE SCALE GENOMIC DNA]</scope>
    <source>
        <strain evidence="6">JCM 17326</strain>
    </source>
</reference>
<sequence>MENGKDPGQSGAAKAMLIFRAFAGNETELSLSEICDRTQLTTSTAHRWLQDLVGQGALVRLPARRYCLSKLMWEIGTRCPRASILREVAMPFLQDLYRVTRGHVQLAMPAGDEALLVERLSKTLPVKPLGRVGGRLPLHATGAGKVILAYASPEIRKSVLNRTLTRYTQHTIITPQRLYEDLSTIQERGYATCYQERQIGINSYAFPIFEHGTDTIAAAVSVLVGVGPKEADGLLNVLRPAARDISRAWRKPPLDPSFDVL</sequence>
<dbReference type="PANTHER" id="PTHR30136:SF24">
    <property type="entry name" value="HTH-TYPE TRANSCRIPTIONAL REPRESSOR ALLR"/>
    <property type="match status" value="1"/>
</dbReference>
<keyword evidence="2" id="KW-0238">DNA-binding</keyword>
<dbReference type="InterPro" id="IPR036388">
    <property type="entry name" value="WH-like_DNA-bd_sf"/>
</dbReference>
<evidence type="ECO:0000313" key="6">
    <source>
        <dbReference type="Proteomes" id="UP001500630"/>
    </source>
</evidence>
<dbReference type="SMART" id="SM00346">
    <property type="entry name" value="HTH_ICLR"/>
    <property type="match status" value="1"/>
</dbReference>
<dbReference type="InterPro" id="IPR036390">
    <property type="entry name" value="WH_DNA-bd_sf"/>
</dbReference>
<name>A0ABP6VXV2_9ACTN</name>
<dbReference type="InterPro" id="IPR050707">
    <property type="entry name" value="HTH_MetabolicPath_Reg"/>
</dbReference>
<evidence type="ECO:0000259" key="4">
    <source>
        <dbReference type="PROSITE" id="PS51078"/>
    </source>
</evidence>
<keyword evidence="3" id="KW-0804">Transcription</keyword>
<protein>
    <submittedName>
        <fullName evidence="5">IclR family transcriptional regulator</fullName>
    </submittedName>
</protein>
<evidence type="ECO:0000313" key="5">
    <source>
        <dbReference type="EMBL" id="GAA3543200.1"/>
    </source>
</evidence>
<gene>
    <name evidence="5" type="ORF">GCM10022419_024210</name>
</gene>
<comment type="caution">
    <text evidence="5">The sequence shown here is derived from an EMBL/GenBank/DDBJ whole genome shotgun (WGS) entry which is preliminary data.</text>
</comment>
<feature type="domain" description="IclR-ED" evidence="4">
    <location>
        <begin position="71"/>
        <end position="251"/>
    </location>
</feature>
<keyword evidence="6" id="KW-1185">Reference proteome</keyword>
<keyword evidence="1" id="KW-0805">Transcription regulation</keyword>
<proteinExistence type="predicted"/>
<accession>A0ABP6VXV2</accession>
<dbReference type="PROSITE" id="PS51078">
    <property type="entry name" value="ICLR_ED"/>
    <property type="match status" value="1"/>
</dbReference>
<dbReference type="SUPFAM" id="SSF46785">
    <property type="entry name" value="Winged helix' DNA-binding domain"/>
    <property type="match status" value="1"/>
</dbReference>
<dbReference type="Gene3D" id="1.10.10.10">
    <property type="entry name" value="Winged helix-like DNA-binding domain superfamily/Winged helix DNA-binding domain"/>
    <property type="match status" value="1"/>
</dbReference>
<dbReference type="InterPro" id="IPR005471">
    <property type="entry name" value="Tscrpt_reg_IclR_N"/>
</dbReference>
<organism evidence="5 6">
    <name type="scientific">Nonomuraea rosea</name>
    <dbReference type="NCBI Taxonomy" id="638574"/>
    <lineage>
        <taxon>Bacteria</taxon>
        <taxon>Bacillati</taxon>
        <taxon>Actinomycetota</taxon>
        <taxon>Actinomycetes</taxon>
        <taxon>Streptosporangiales</taxon>
        <taxon>Streptosporangiaceae</taxon>
        <taxon>Nonomuraea</taxon>
    </lineage>
</organism>
<evidence type="ECO:0000256" key="3">
    <source>
        <dbReference type="ARBA" id="ARBA00023163"/>
    </source>
</evidence>
<evidence type="ECO:0000256" key="1">
    <source>
        <dbReference type="ARBA" id="ARBA00023015"/>
    </source>
</evidence>
<dbReference type="EMBL" id="BAABDQ010000004">
    <property type="protein sequence ID" value="GAA3543200.1"/>
    <property type="molecule type" value="Genomic_DNA"/>
</dbReference>
<dbReference type="SUPFAM" id="SSF55781">
    <property type="entry name" value="GAF domain-like"/>
    <property type="match status" value="1"/>
</dbReference>
<dbReference type="PANTHER" id="PTHR30136">
    <property type="entry name" value="HELIX-TURN-HELIX TRANSCRIPTIONAL REGULATOR, ICLR FAMILY"/>
    <property type="match status" value="1"/>
</dbReference>
<dbReference type="RefSeq" id="WP_345561125.1">
    <property type="nucleotide sequence ID" value="NZ_BAABDQ010000004.1"/>
</dbReference>
<dbReference type="InterPro" id="IPR029016">
    <property type="entry name" value="GAF-like_dom_sf"/>
</dbReference>
<dbReference type="Pfam" id="PF01614">
    <property type="entry name" value="IclR_C"/>
    <property type="match status" value="1"/>
</dbReference>
<dbReference type="Gene3D" id="3.30.450.40">
    <property type="match status" value="1"/>
</dbReference>
<dbReference type="Pfam" id="PF09339">
    <property type="entry name" value="HTH_IclR"/>
    <property type="match status" value="1"/>
</dbReference>
<dbReference type="Proteomes" id="UP001500630">
    <property type="component" value="Unassembled WGS sequence"/>
</dbReference>
<dbReference type="InterPro" id="IPR014757">
    <property type="entry name" value="Tscrpt_reg_IclR_C"/>
</dbReference>